<evidence type="ECO:0000313" key="1">
    <source>
        <dbReference type="EMBL" id="QYY42662.1"/>
    </source>
</evidence>
<dbReference type="AlphaFoldDB" id="A0A1G8CCB9"/>
<sequence>MNNEHQPIFYYPSHFTNFQDQQVLTIDFGYKQGNLVSDEKTINKLVTIMERIFNENSYIFVISCLDKDMVTIREDLSHFDLLNHVNSIEPYGHIHTLQYRIPKERLWEFLQYTWKGEYEYDIWLYSPKEEVSFDLAKFYPTNQSCLSETIILLKKLDYILVRDMDGLYVHILFSKDKKDSFISRISDLHSITNEY</sequence>
<dbReference type="Proteomes" id="UP000826616">
    <property type="component" value="Chromosome"/>
</dbReference>
<dbReference type="Proteomes" id="UP000198956">
    <property type="component" value="Unassembled WGS sequence"/>
</dbReference>
<proteinExistence type="predicted"/>
<accession>A0A1G8CCB9</accession>
<evidence type="ECO:0000313" key="2">
    <source>
        <dbReference type="EMBL" id="SDH43156.1"/>
    </source>
</evidence>
<organism evidence="2 3">
    <name type="scientific">Aneurinibacillus thermoaerophilus</name>
    <dbReference type="NCBI Taxonomy" id="143495"/>
    <lineage>
        <taxon>Bacteria</taxon>
        <taxon>Bacillati</taxon>
        <taxon>Bacillota</taxon>
        <taxon>Bacilli</taxon>
        <taxon>Bacillales</taxon>
        <taxon>Paenibacillaceae</taxon>
        <taxon>Aneurinibacillus group</taxon>
        <taxon>Aneurinibacillus</taxon>
    </lineage>
</organism>
<reference evidence="1 4" key="2">
    <citation type="submission" date="2021-08" db="EMBL/GenBank/DDBJ databases">
        <title>Complete genome sequence of the strain Aneurinibacillus thermoaerophilus CCM 8960.</title>
        <authorList>
            <person name="Musilova J."/>
            <person name="Kourilova X."/>
            <person name="Pernicova I."/>
            <person name="Bezdicek M."/>
            <person name="Lengerova M."/>
            <person name="Obruca S."/>
            <person name="Sedlar K."/>
        </authorList>
    </citation>
    <scope>NUCLEOTIDE SEQUENCE [LARGE SCALE GENOMIC DNA]</scope>
    <source>
        <strain evidence="1 4">CCM 8960</strain>
    </source>
</reference>
<gene>
    <name evidence="1" type="ORF">K3F53_17835</name>
    <name evidence="2" type="ORF">SAMN04489735_102447</name>
</gene>
<dbReference type="RefSeq" id="WP_057897357.1">
    <property type="nucleotide sequence ID" value="NZ_CP080764.1"/>
</dbReference>
<evidence type="ECO:0000313" key="3">
    <source>
        <dbReference type="Proteomes" id="UP000198956"/>
    </source>
</evidence>
<keyword evidence="4" id="KW-1185">Reference proteome</keyword>
<dbReference type="GeneID" id="97143244"/>
<reference evidence="2 3" key="1">
    <citation type="submission" date="2016-10" db="EMBL/GenBank/DDBJ databases">
        <authorList>
            <person name="de Groot N.N."/>
        </authorList>
    </citation>
    <scope>NUCLEOTIDE SEQUENCE [LARGE SCALE GENOMIC DNA]</scope>
    <source>
        <strain evidence="2 3">L 420-91</strain>
    </source>
</reference>
<name>A0A1G8CCB9_ANETH</name>
<dbReference type="EMBL" id="FNDE01000024">
    <property type="protein sequence ID" value="SDH43156.1"/>
    <property type="molecule type" value="Genomic_DNA"/>
</dbReference>
<evidence type="ECO:0000313" key="4">
    <source>
        <dbReference type="Proteomes" id="UP000826616"/>
    </source>
</evidence>
<dbReference type="EMBL" id="CP080764">
    <property type="protein sequence ID" value="QYY42662.1"/>
    <property type="molecule type" value="Genomic_DNA"/>
</dbReference>
<protein>
    <submittedName>
        <fullName evidence="2">Uncharacterized protein</fullName>
    </submittedName>
</protein>